<dbReference type="GO" id="GO:0008868">
    <property type="term" value="F:galactitol-1-phosphate 5-dehydrogenase activity"/>
    <property type="evidence" value="ECO:0007669"/>
    <property type="project" value="UniProtKB-EC"/>
</dbReference>
<dbReference type="AlphaFoldDB" id="A0A1B7JYG3"/>
<dbReference type="InterPro" id="IPR011032">
    <property type="entry name" value="GroES-like_sf"/>
</dbReference>
<dbReference type="PANTHER" id="PTHR43401:SF2">
    <property type="entry name" value="L-THREONINE 3-DEHYDROGENASE"/>
    <property type="match status" value="1"/>
</dbReference>
<evidence type="ECO:0000259" key="2">
    <source>
        <dbReference type="Pfam" id="PF00107"/>
    </source>
</evidence>
<keyword evidence="1 3" id="KW-0560">Oxidoreductase</keyword>
<dbReference type="SUPFAM" id="SSF51735">
    <property type="entry name" value="NAD(P)-binding Rossmann-fold domains"/>
    <property type="match status" value="1"/>
</dbReference>
<dbReference type="EC" id="1.1.1.251" evidence="3"/>
<dbReference type="InterPro" id="IPR050129">
    <property type="entry name" value="Zn_alcohol_dh"/>
</dbReference>
<feature type="domain" description="Alcohol dehydrogenase-like C-terminal" evidence="2">
    <location>
        <begin position="89"/>
        <end position="212"/>
    </location>
</feature>
<dbReference type="Proteomes" id="UP000078224">
    <property type="component" value="Unassembled WGS sequence"/>
</dbReference>
<gene>
    <name evidence="3" type="ORF">M998_1368</name>
</gene>
<keyword evidence="4" id="KW-1185">Reference proteome</keyword>
<dbReference type="InterPro" id="IPR036291">
    <property type="entry name" value="NAD(P)-bd_dom_sf"/>
</dbReference>
<name>A0A1B7JYG3_9GAMM</name>
<evidence type="ECO:0000313" key="4">
    <source>
        <dbReference type="Proteomes" id="UP000078224"/>
    </source>
</evidence>
<dbReference type="Gene3D" id="3.90.180.10">
    <property type="entry name" value="Medium-chain alcohol dehydrogenases, catalytic domain"/>
    <property type="match status" value="1"/>
</dbReference>
<evidence type="ECO:0000313" key="3">
    <source>
        <dbReference type="EMBL" id="OAT52926.1"/>
    </source>
</evidence>
<evidence type="ECO:0000256" key="1">
    <source>
        <dbReference type="ARBA" id="ARBA00023002"/>
    </source>
</evidence>
<dbReference type="PANTHER" id="PTHR43401">
    <property type="entry name" value="L-THREONINE 3-DEHYDROGENASE"/>
    <property type="match status" value="1"/>
</dbReference>
<dbReference type="PATRIC" id="fig|1354272.4.peg.1386"/>
<accession>A0A1B7JYG3</accession>
<comment type="caution">
    <text evidence="3">The sequence shown here is derived from an EMBL/GenBank/DDBJ whole genome shotgun (WGS) entry which is preliminary data.</text>
</comment>
<sequence>MPLIPNFETEESKRGYYSLGKGYSFIGSRQPGGNAEYVVMPESSCFILPDDITEIEGAFFEPVTVGIHPILMAGGCKDKNVVIVGVGTIGMLAMQSAKALGAKTVTAIDISDEKLALAKELGADYVINSSKEKENQEIEFLEIIKFDQLILETAGVPQTFKLSLELAGPRAQLALVGTLHKDLLLGYKEYEQILRKELTIIGSWMNYSKPFPGDEWEVTINLFRNKKIVINPLIEEVVNSDKYIKKVIGLNGYPANGKILLKWD</sequence>
<dbReference type="InterPro" id="IPR013149">
    <property type="entry name" value="ADH-like_C"/>
</dbReference>
<dbReference type="EC" id="1.-.-.-" evidence="3"/>
<protein>
    <submittedName>
        <fullName evidence="3">Galactitol-1-phosphate 5-dehydrogenase</fullName>
        <ecNumber evidence="3">1.-.-.-</ecNumber>
        <ecNumber evidence="3">1.1.1.251</ecNumber>
    </submittedName>
</protein>
<organism evidence="3 4">
    <name type="scientific">Providencia heimbachae ATCC 35613</name>
    <dbReference type="NCBI Taxonomy" id="1354272"/>
    <lineage>
        <taxon>Bacteria</taxon>
        <taxon>Pseudomonadati</taxon>
        <taxon>Pseudomonadota</taxon>
        <taxon>Gammaproteobacteria</taxon>
        <taxon>Enterobacterales</taxon>
        <taxon>Morganellaceae</taxon>
        <taxon>Providencia</taxon>
    </lineage>
</organism>
<dbReference type="Gene3D" id="3.40.50.720">
    <property type="entry name" value="NAD(P)-binding Rossmann-like Domain"/>
    <property type="match status" value="1"/>
</dbReference>
<dbReference type="SUPFAM" id="SSF50129">
    <property type="entry name" value="GroES-like"/>
    <property type="match status" value="1"/>
</dbReference>
<dbReference type="Pfam" id="PF00107">
    <property type="entry name" value="ADH_zinc_N"/>
    <property type="match status" value="1"/>
</dbReference>
<reference evidence="3 4" key="1">
    <citation type="submission" date="2016-04" db="EMBL/GenBank/DDBJ databases">
        <title>ATOL: Assembling a taxonomically balanced genome-scale reconstruction of the evolutionary history of the Enterobacteriaceae.</title>
        <authorList>
            <person name="Plunkett G.III."/>
            <person name="Neeno-Eckwall E.C."/>
            <person name="Glasner J.D."/>
            <person name="Perna N.T."/>
        </authorList>
    </citation>
    <scope>NUCLEOTIDE SEQUENCE [LARGE SCALE GENOMIC DNA]</scope>
    <source>
        <strain evidence="3 4">ATCC 35613</strain>
    </source>
</reference>
<dbReference type="EMBL" id="LXEW01000019">
    <property type="protein sequence ID" value="OAT52926.1"/>
    <property type="molecule type" value="Genomic_DNA"/>
</dbReference>
<proteinExistence type="predicted"/>